<dbReference type="PROSITE" id="PS51421">
    <property type="entry name" value="RAS"/>
    <property type="match status" value="1"/>
</dbReference>
<evidence type="ECO:0000256" key="2">
    <source>
        <dbReference type="ARBA" id="ARBA00023134"/>
    </source>
</evidence>
<dbReference type="PANTHER" id="PTHR24070">
    <property type="entry name" value="RAS, DI-RAS, AND RHEB FAMILY MEMBERS OF SMALL GTPASE SUPERFAMILY"/>
    <property type="match status" value="1"/>
</dbReference>
<dbReference type="AlphaFoldDB" id="A0AAW2ZP30"/>
<evidence type="ECO:0000313" key="3">
    <source>
        <dbReference type="EMBL" id="KAL0490718.1"/>
    </source>
</evidence>
<dbReference type="PRINTS" id="PR00449">
    <property type="entry name" value="RASTRNSFRMNG"/>
</dbReference>
<dbReference type="InterPro" id="IPR027417">
    <property type="entry name" value="P-loop_NTPase"/>
</dbReference>
<dbReference type="GO" id="GO:0016020">
    <property type="term" value="C:membrane"/>
    <property type="evidence" value="ECO:0007669"/>
    <property type="project" value="InterPro"/>
</dbReference>
<evidence type="ECO:0000256" key="1">
    <source>
        <dbReference type="ARBA" id="ARBA00022741"/>
    </source>
</evidence>
<dbReference type="NCBIfam" id="TIGR00231">
    <property type="entry name" value="small_GTP"/>
    <property type="match status" value="1"/>
</dbReference>
<sequence>MIQGNPLEIIILSSVCRFFRRILNSDLWHFFKKNLPKINSINVLVSGEGAVGKTSLVVAYIEGRFNYDYDPTIEDRNCKRVTHDGLNLMVNMEDYNGEYDAAYFERLYREADAVLLVYSLIDNGTLEAGLTKCVLMNPHVPIFIAANKCDMDDGNTTIAESQKYADNTTKNVQGSIVRTSAKTNANVEQIFNRIVIKVFRERMKVNDLYKKVLLSLSAQNK</sequence>
<dbReference type="SMART" id="SM00175">
    <property type="entry name" value="RAB"/>
    <property type="match status" value="1"/>
</dbReference>
<keyword evidence="2" id="KW-0342">GTP-binding</keyword>
<dbReference type="Proteomes" id="UP001431209">
    <property type="component" value="Unassembled WGS sequence"/>
</dbReference>
<accession>A0AAW2ZP30</accession>
<dbReference type="InterPro" id="IPR001806">
    <property type="entry name" value="Small_GTPase"/>
</dbReference>
<keyword evidence="1" id="KW-0547">Nucleotide-binding</keyword>
<organism evidence="3 4">
    <name type="scientific">Acrasis kona</name>
    <dbReference type="NCBI Taxonomy" id="1008807"/>
    <lineage>
        <taxon>Eukaryota</taxon>
        <taxon>Discoba</taxon>
        <taxon>Heterolobosea</taxon>
        <taxon>Tetramitia</taxon>
        <taxon>Eutetramitia</taxon>
        <taxon>Acrasidae</taxon>
        <taxon>Acrasis</taxon>
    </lineage>
</organism>
<dbReference type="InterPro" id="IPR005225">
    <property type="entry name" value="Small_GTP-bd"/>
</dbReference>
<dbReference type="GO" id="GO:0007165">
    <property type="term" value="P:signal transduction"/>
    <property type="evidence" value="ECO:0007669"/>
    <property type="project" value="InterPro"/>
</dbReference>
<dbReference type="GO" id="GO:0003924">
    <property type="term" value="F:GTPase activity"/>
    <property type="evidence" value="ECO:0007669"/>
    <property type="project" value="InterPro"/>
</dbReference>
<dbReference type="SMART" id="SM00173">
    <property type="entry name" value="RAS"/>
    <property type="match status" value="1"/>
</dbReference>
<evidence type="ECO:0000313" key="4">
    <source>
        <dbReference type="Proteomes" id="UP001431209"/>
    </source>
</evidence>
<dbReference type="Pfam" id="PF00071">
    <property type="entry name" value="Ras"/>
    <property type="match status" value="1"/>
</dbReference>
<gene>
    <name evidence="3" type="ORF">AKO1_009674</name>
</gene>
<dbReference type="InterPro" id="IPR020849">
    <property type="entry name" value="Small_GTPase_Ras-type"/>
</dbReference>
<dbReference type="GO" id="GO:0005525">
    <property type="term" value="F:GTP binding"/>
    <property type="evidence" value="ECO:0007669"/>
    <property type="project" value="UniProtKB-KW"/>
</dbReference>
<dbReference type="Gene3D" id="3.40.50.300">
    <property type="entry name" value="P-loop containing nucleotide triphosphate hydrolases"/>
    <property type="match status" value="1"/>
</dbReference>
<dbReference type="SUPFAM" id="SSF52540">
    <property type="entry name" value="P-loop containing nucleoside triphosphate hydrolases"/>
    <property type="match status" value="1"/>
</dbReference>
<reference evidence="3 4" key="1">
    <citation type="submission" date="2024-03" db="EMBL/GenBank/DDBJ databases">
        <title>The Acrasis kona genome and developmental transcriptomes reveal deep origins of eukaryotic multicellular pathways.</title>
        <authorList>
            <person name="Sheikh S."/>
            <person name="Fu C.-J."/>
            <person name="Brown M.W."/>
            <person name="Baldauf S.L."/>
        </authorList>
    </citation>
    <scope>NUCLEOTIDE SEQUENCE [LARGE SCALE GENOMIC DNA]</scope>
    <source>
        <strain evidence="3 4">ATCC MYA-3509</strain>
    </source>
</reference>
<protein>
    <submittedName>
        <fullName evidence="3">Ras-related protein Rap</fullName>
    </submittedName>
</protein>
<dbReference type="EMBL" id="JAOPGA020001709">
    <property type="protein sequence ID" value="KAL0490718.1"/>
    <property type="molecule type" value="Genomic_DNA"/>
</dbReference>
<proteinExistence type="predicted"/>
<dbReference type="PROSITE" id="PS51419">
    <property type="entry name" value="RAB"/>
    <property type="match status" value="1"/>
</dbReference>
<keyword evidence="4" id="KW-1185">Reference proteome</keyword>
<dbReference type="SMART" id="SM00174">
    <property type="entry name" value="RHO"/>
    <property type="match status" value="1"/>
</dbReference>
<comment type="caution">
    <text evidence="3">The sequence shown here is derived from an EMBL/GenBank/DDBJ whole genome shotgun (WGS) entry which is preliminary data.</text>
</comment>
<name>A0AAW2ZP30_9EUKA</name>